<evidence type="ECO:0000256" key="9">
    <source>
        <dbReference type="SAM" id="MobiDB-lite"/>
    </source>
</evidence>
<dbReference type="NCBIfam" id="TIGR02037">
    <property type="entry name" value="degP_htrA_DO"/>
    <property type="match status" value="1"/>
</dbReference>
<evidence type="ECO:0000256" key="1">
    <source>
        <dbReference type="ARBA" id="ARBA00004418"/>
    </source>
</evidence>
<dbReference type="PANTHER" id="PTHR22939:SF129">
    <property type="entry name" value="SERINE PROTEASE HTRA2, MITOCHONDRIAL"/>
    <property type="match status" value="1"/>
</dbReference>
<keyword evidence="7" id="KW-0378">Hydrolase</keyword>
<keyword evidence="5" id="KW-0677">Repeat</keyword>
<evidence type="ECO:0000256" key="8">
    <source>
        <dbReference type="ARBA" id="ARBA00022825"/>
    </source>
</evidence>
<dbReference type="Gene3D" id="2.30.42.10">
    <property type="match status" value="2"/>
</dbReference>
<feature type="region of interest" description="Disordered" evidence="9">
    <location>
        <begin position="1"/>
        <end position="24"/>
    </location>
</feature>
<keyword evidence="12" id="KW-1185">Reference proteome</keyword>
<keyword evidence="6" id="KW-0574">Periplasm</keyword>
<feature type="domain" description="PDZ" evidence="10">
    <location>
        <begin position="419"/>
        <end position="475"/>
    </location>
</feature>
<evidence type="ECO:0000313" key="11">
    <source>
        <dbReference type="EMBL" id="MDT7040932.1"/>
    </source>
</evidence>
<evidence type="ECO:0000313" key="12">
    <source>
        <dbReference type="Proteomes" id="UP001250932"/>
    </source>
</evidence>
<dbReference type="PANTHER" id="PTHR22939">
    <property type="entry name" value="SERINE PROTEASE FAMILY S1C HTRA-RELATED"/>
    <property type="match status" value="1"/>
</dbReference>
<dbReference type="SUPFAM" id="SSF50494">
    <property type="entry name" value="Trypsin-like serine proteases"/>
    <property type="match status" value="1"/>
</dbReference>
<dbReference type="PRINTS" id="PR00834">
    <property type="entry name" value="PROTEASES2C"/>
</dbReference>
<organism evidence="11 12">
    <name type="scientific">Candidatus Nitronereus thalassa</name>
    <dbReference type="NCBI Taxonomy" id="3020898"/>
    <lineage>
        <taxon>Bacteria</taxon>
        <taxon>Pseudomonadati</taxon>
        <taxon>Nitrospirota</taxon>
        <taxon>Nitrospiria</taxon>
        <taxon>Nitrospirales</taxon>
        <taxon>Nitrospiraceae</taxon>
        <taxon>Candidatus Nitronereus</taxon>
    </lineage>
</organism>
<dbReference type="Proteomes" id="UP001250932">
    <property type="component" value="Unassembled WGS sequence"/>
</dbReference>
<evidence type="ECO:0000256" key="3">
    <source>
        <dbReference type="ARBA" id="ARBA00022670"/>
    </source>
</evidence>
<keyword evidence="4" id="KW-0732">Signal</keyword>
<dbReference type="InterPro" id="IPR001940">
    <property type="entry name" value="Peptidase_S1C"/>
</dbReference>
<dbReference type="SUPFAM" id="SSF50156">
    <property type="entry name" value="PDZ domain-like"/>
    <property type="match status" value="2"/>
</dbReference>
<evidence type="ECO:0000256" key="6">
    <source>
        <dbReference type="ARBA" id="ARBA00022764"/>
    </source>
</evidence>
<dbReference type="Pfam" id="PF13365">
    <property type="entry name" value="Trypsin_2"/>
    <property type="match status" value="1"/>
</dbReference>
<name>A0ABU3K3E7_9BACT</name>
<keyword evidence="3" id="KW-0645">Protease</keyword>
<dbReference type="CDD" id="cd10839">
    <property type="entry name" value="cpPDZ1_DegP-like"/>
    <property type="match status" value="1"/>
</dbReference>
<evidence type="ECO:0000256" key="2">
    <source>
        <dbReference type="ARBA" id="ARBA00010541"/>
    </source>
</evidence>
<dbReference type="EMBL" id="JAQOUE010000001">
    <property type="protein sequence ID" value="MDT7040932.1"/>
    <property type="molecule type" value="Genomic_DNA"/>
</dbReference>
<dbReference type="InterPro" id="IPR001478">
    <property type="entry name" value="PDZ"/>
</dbReference>
<evidence type="ECO:0000256" key="7">
    <source>
        <dbReference type="ARBA" id="ARBA00022801"/>
    </source>
</evidence>
<evidence type="ECO:0000259" key="10">
    <source>
        <dbReference type="PROSITE" id="PS50106"/>
    </source>
</evidence>
<dbReference type="Pfam" id="PF17820">
    <property type="entry name" value="PDZ_6"/>
    <property type="match status" value="1"/>
</dbReference>
<sequence length="508" mass="53727">MKEFSQTSPTHSQSHQKSGRWSSPRTSVSLALAGLLLGSMIVGSMDSPPSSIAEIAEVPKSTTQIIGDQRHGFAHIVKAVRPAIVNITSTRVLTNSPGPDFHNDGPNWFGPGQPEFPGMPPMPREPFSGGMGSGVLVSPDGYLVTNHHVVDGASKVTVTLIDKREFIGTVVGSDPQTDLAVIKIPGKDFPYIPWGDSSKLEVGEYVLAIGNPFGLNSTVTQGIVSALGRGGMGITKYEDFIQTDAAINPGNSGGALVNMQGELVGINTAILSRTGGYQGVGFAIPTSMGKHVFDSVVKTGTVRRGYLGVGIQEVSKDLATSLNLPDTTGALVTNVQENSPADKAGLERGDTIVSFQDQPVDDPRRLQQIVTGTAIGDQVKMGVIRDGKALTLSTILVEHPDTRKVANITSPSVTTKLAGLTVEEITPQMARRLKLTPDVQGVVVTAVQPGSKADDAGLIQGDIINEVNRKPVRNVKDYESAISNTSDERPALLLIHRQGVPIFLTVKV</sequence>
<dbReference type="Gene3D" id="2.40.10.120">
    <property type="match status" value="1"/>
</dbReference>
<comment type="caution">
    <text evidence="11">The sequence shown here is derived from an EMBL/GenBank/DDBJ whole genome shotgun (WGS) entry which is preliminary data.</text>
</comment>
<dbReference type="SMART" id="SM00228">
    <property type="entry name" value="PDZ"/>
    <property type="match status" value="2"/>
</dbReference>
<dbReference type="PROSITE" id="PS50106">
    <property type="entry name" value="PDZ"/>
    <property type="match status" value="2"/>
</dbReference>
<accession>A0ABU3K3E7</accession>
<gene>
    <name evidence="11" type="ORF">PPG34_01135</name>
</gene>
<proteinExistence type="inferred from homology"/>
<feature type="compositionally biased region" description="Low complexity" evidence="9">
    <location>
        <begin position="1"/>
        <end position="16"/>
    </location>
</feature>
<protein>
    <submittedName>
        <fullName evidence="11">DegQ family serine endoprotease</fullName>
    </submittedName>
</protein>
<dbReference type="InterPro" id="IPR011782">
    <property type="entry name" value="Pept_S1C_Do"/>
</dbReference>
<evidence type="ECO:0000256" key="5">
    <source>
        <dbReference type="ARBA" id="ARBA00022737"/>
    </source>
</evidence>
<dbReference type="Pfam" id="PF13180">
    <property type="entry name" value="PDZ_2"/>
    <property type="match status" value="1"/>
</dbReference>
<evidence type="ECO:0000256" key="4">
    <source>
        <dbReference type="ARBA" id="ARBA00022729"/>
    </source>
</evidence>
<feature type="domain" description="PDZ" evidence="10">
    <location>
        <begin position="296"/>
        <end position="387"/>
    </location>
</feature>
<dbReference type="InterPro" id="IPR036034">
    <property type="entry name" value="PDZ_sf"/>
</dbReference>
<comment type="similarity">
    <text evidence="2">Belongs to the peptidase S1C family.</text>
</comment>
<dbReference type="InterPro" id="IPR009003">
    <property type="entry name" value="Peptidase_S1_PA"/>
</dbReference>
<dbReference type="InterPro" id="IPR041489">
    <property type="entry name" value="PDZ_6"/>
</dbReference>
<keyword evidence="8" id="KW-0720">Serine protease</keyword>
<reference evidence="11 12" key="1">
    <citation type="journal article" date="2023" name="ISME J.">
        <title>Cultivation and genomic characterization of novel and ubiquitous marine nitrite-oxidizing bacteria from the Nitrospirales.</title>
        <authorList>
            <person name="Mueller A.J."/>
            <person name="Daebeler A."/>
            <person name="Herbold C.W."/>
            <person name="Kirkegaard R.H."/>
            <person name="Daims H."/>
        </authorList>
    </citation>
    <scope>NUCLEOTIDE SEQUENCE [LARGE SCALE GENOMIC DNA]</scope>
    <source>
        <strain evidence="11 12">EB</strain>
    </source>
</reference>
<dbReference type="RefSeq" id="WP_313831291.1">
    <property type="nucleotide sequence ID" value="NZ_JAQOUE010000001.1"/>
</dbReference>
<comment type="subcellular location">
    <subcellularLocation>
        <location evidence="1">Periplasm</location>
    </subcellularLocation>
</comment>